<protein>
    <submittedName>
        <fullName evidence="3">Acetyltransferase</fullName>
    </submittedName>
</protein>
<evidence type="ECO:0000313" key="3">
    <source>
        <dbReference type="EMBL" id="NSL88318.1"/>
    </source>
</evidence>
<dbReference type="EMBL" id="RIAR02000001">
    <property type="protein sequence ID" value="NSL88318.1"/>
    <property type="molecule type" value="Genomic_DNA"/>
</dbReference>
<dbReference type="PANTHER" id="PTHR31438">
    <property type="entry name" value="LYSINE N-ACYLTRANSFERASE C17G9.06C-RELATED"/>
    <property type="match status" value="1"/>
</dbReference>
<proteinExistence type="predicted"/>
<dbReference type="Pfam" id="PF13523">
    <property type="entry name" value="Acetyltransf_8"/>
    <property type="match status" value="2"/>
</dbReference>
<comment type="pathway">
    <text evidence="1">Siderophore biosynthesis.</text>
</comment>
<dbReference type="OrthoDB" id="2989563at2"/>
<dbReference type="SUPFAM" id="SSF55729">
    <property type="entry name" value="Acyl-CoA N-acyltransferases (Nat)"/>
    <property type="match status" value="2"/>
</dbReference>
<evidence type="ECO:0000256" key="1">
    <source>
        <dbReference type="ARBA" id="ARBA00004924"/>
    </source>
</evidence>
<dbReference type="AlphaFoldDB" id="A0A9Q5D053"/>
<keyword evidence="4" id="KW-1185">Reference proteome</keyword>
<dbReference type="Gene3D" id="3.40.630.30">
    <property type="match status" value="2"/>
</dbReference>
<evidence type="ECO:0000313" key="4">
    <source>
        <dbReference type="Proteomes" id="UP000281028"/>
    </source>
</evidence>
<organism evidence="3 4">
    <name type="scientific">Chitinophaga solisilvae</name>
    <dbReference type="NCBI Taxonomy" id="1233460"/>
    <lineage>
        <taxon>Bacteria</taxon>
        <taxon>Pseudomonadati</taxon>
        <taxon>Bacteroidota</taxon>
        <taxon>Chitinophagia</taxon>
        <taxon>Chitinophagales</taxon>
        <taxon>Chitinophagaceae</taxon>
        <taxon>Chitinophaga</taxon>
    </lineage>
</organism>
<name>A0A9Q5D053_9BACT</name>
<dbReference type="GO" id="GO:0019290">
    <property type="term" value="P:siderophore biosynthetic process"/>
    <property type="evidence" value="ECO:0007669"/>
    <property type="project" value="InterPro"/>
</dbReference>
<gene>
    <name evidence="3" type="ORF">ECE50_015870</name>
</gene>
<accession>A0A9Q5D053</accession>
<reference evidence="3" key="1">
    <citation type="submission" date="2020-05" db="EMBL/GenBank/DDBJ databases">
        <title>Chitinophaga laudate sp. nov., isolated from a tropical peat swamp.</title>
        <authorList>
            <person name="Goh C.B.S."/>
            <person name="Lee M.S."/>
            <person name="Parimannan S."/>
            <person name="Pasbakhsh P."/>
            <person name="Yule C.M."/>
            <person name="Rajandas H."/>
            <person name="Loke S."/>
            <person name="Croft L."/>
            <person name="Tan J.B.L."/>
        </authorList>
    </citation>
    <scope>NUCLEOTIDE SEQUENCE</scope>
    <source>
        <strain evidence="3">Mgbs1</strain>
    </source>
</reference>
<feature type="domain" description="Acyltransferase MbtK/IucB-like conserved" evidence="2">
    <location>
        <begin position="211"/>
        <end position="258"/>
    </location>
</feature>
<dbReference type="PANTHER" id="PTHR31438:SF1">
    <property type="entry name" value="LYSINE N-ACYLTRANSFERASE C17G9.06C-RELATED"/>
    <property type="match status" value="1"/>
</dbReference>
<comment type="caution">
    <text evidence="3">The sequence shown here is derived from an EMBL/GenBank/DDBJ whole genome shotgun (WGS) entry which is preliminary data.</text>
</comment>
<evidence type="ECO:0000259" key="2">
    <source>
        <dbReference type="SMART" id="SM01006"/>
    </source>
</evidence>
<dbReference type="InterPro" id="IPR016181">
    <property type="entry name" value="Acyl_CoA_acyltransferase"/>
</dbReference>
<dbReference type="InterPro" id="IPR019432">
    <property type="entry name" value="Acyltransferase_MbtK/IucB-like"/>
</dbReference>
<sequence>MEKMLTGSEPVKRPSVSAPFTLRPLLMDEDIPVIHNWVNREYARYWQMQDTTLEEVRAVYTSITQAKDSRVYMGFYNNEPAFLLECYWVMNDPLGEYYEVRPGDHGFHILVAPPDKRIANFTWNIFTVIIDFMLSDPAVERLVVEPDVRNDKIHVLNKRAGFEYQKIIDLPHKQAYLAFCTREQYNAAKAAAHTAYTYEQEVPGLGRFAFRSLEISQDIPLVHDWVNRPYAQYWQMQHTSPDQVKTAYTTITQASHSHAYMGFYNDQPAFLWESYWAVKDPIGRYYDVQSGDYGLHLLVAPVEHAIHGFTYHILRTIIDYMLIDPAVERLIVEPDVRNEKMHILTRRVGFEYQEEVLLPQKMAYLAFCTRAQYAHQTNLPVNTVTLTDAVEK</sequence>
<feature type="domain" description="Acyltransferase MbtK/IucB-like conserved" evidence="2">
    <location>
        <begin position="23"/>
        <end position="70"/>
    </location>
</feature>
<dbReference type="GO" id="GO:0016410">
    <property type="term" value="F:N-acyltransferase activity"/>
    <property type="evidence" value="ECO:0007669"/>
    <property type="project" value="TreeGrafter"/>
</dbReference>
<dbReference type="SMART" id="SM01006">
    <property type="entry name" value="AlcB"/>
    <property type="match status" value="2"/>
</dbReference>
<dbReference type="Proteomes" id="UP000281028">
    <property type="component" value="Unassembled WGS sequence"/>
</dbReference>